<gene>
    <name evidence="2" type="ORF">SAMN05192540_3963</name>
</gene>
<dbReference type="PROSITE" id="PS51257">
    <property type="entry name" value="PROKAR_LIPOPROTEIN"/>
    <property type="match status" value="1"/>
</dbReference>
<accession>A0A1H4V141</accession>
<feature type="chain" id="PRO_5010381071" description="Lipocalin-like domain-containing protein" evidence="1">
    <location>
        <begin position="21"/>
        <end position="180"/>
    </location>
</feature>
<organism evidence="2 3">
    <name type="scientific">Maribacter dokdonensis</name>
    <dbReference type="NCBI Taxonomy" id="320912"/>
    <lineage>
        <taxon>Bacteria</taxon>
        <taxon>Pseudomonadati</taxon>
        <taxon>Bacteroidota</taxon>
        <taxon>Flavobacteriia</taxon>
        <taxon>Flavobacteriales</taxon>
        <taxon>Flavobacteriaceae</taxon>
        <taxon>Maribacter</taxon>
    </lineage>
</organism>
<proteinExistence type="predicted"/>
<evidence type="ECO:0000313" key="2">
    <source>
        <dbReference type="EMBL" id="SEC74211.1"/>
    </source>
</evidence>
<evidence type="ECO:0000313" key="3">
    <source>
        <dbReference type="Proteomes" id="UP000183038"/>
    </source>
</evidence>
<sequence>MKIIALLLLCATMLATSCKKEDVEPENPADALPPATQIGAQTFGCLVDGEVFLPKDIGNSRLRAFYQNIDGRFYLGISSTSENKNNSISISLQGEELNPIQENEYLLGSEEVAKLSAVFIEGFQNQLITRTSNLNPGSVVITKHDTENFILSGTFQFTVLDEDGTEIKVTDGRFDVKYIN</sequence>
<evidence type="ECO:0008006" key="4">
    <source>
        <dbReference type="Google" id="ProtNLM"/>
    </source>
</evidence>
<dbReference type="AlphaFoldDB" id="A0A1H4V141"/>
<feature type="signal peptide" evidence="1">
    <location>
        <begin position="1"/>
        <end position="20"/>
    </location>
</feature>
<dbReference type="EMBL" id="FNTB01000001">
    <property type="protein sequence ID" value="SEC74211.1"/>
    <property type="molecule type" value="Genomic_DNA"/>
</dbReference>
<reference evidence="2 3" key="1">
    <citation type="submission" date="2016-10" db="EMBL/GenBank/DDBJ databases">
        <authorList>
            <person name="de Groot N.N."/>
        </authorList>
    </citation>
    <scope>NUCLEOTIDE SEQUENCE [LARGE SCALE GENOMIC DNA]</scope>
    <source>
        <strain evidence="2 3">MAR_2009_71</strain>
    </source>
</reference>
<name>A0A1H4V141_9FLAO</name>
<dbReference type="RefSeq" id="WP_139254437.1">
    <property type="nucleotide sequence ID" value="NZ_FNTB01000001.1"/>
</dbReference>
<keyword evidence="1" id="KW-0732">Signal</keyword>
<dbReference type="OrthoDB" id="881763at2"/>
<dbReference type="Proteomes" id="UP000183038">
    <property type="component" value="Unassembled WGS sequence"/>
</dbReference>
<evidence type="ECO:0000256" key="1">
    <source>
        <dbReference type="SAM" id="SignalP"/>
    </source>
</evidence>
<protein>
    <recommendedName>
        <fullName evidence="4">Lipocalin-like domain-containing protein</fullName>
    </recommendedName>
</protein>